<dbReference type="Proteomes" id="UP000523000">
    <property type="component" value="Unassembled WGS sequence"/>
</dbReference>
<reference evidence="2 3" key="1">
    <citation type="submission" date="2020-08" db="EMBL/GenBank/DDBJ databases">
        <title>Sequencing the genomes of 1000 actinobacteria strains.</title>
        <authorList>
            <person name="Klenk H.-P."/>
        </authorList>
    </citation>
    <scope>NUCLEOTIDE SEQUENCE [LARGE SCALE GENOMIC DNA]</scope>
    <source>
        <strain evidence="2 3">DSM 22826</strain>
    </source>
</reference>
<dbReference type="PANTHER" id="PTHR40078">
    <property type="entry name" value="INTEGRAL MEMBRANE PROTEIN-RELATED"/>
    <property type="match status" value="1"/>
</dbReference>
<feature type="transmembrane region" description="Helical" evidence="1">
    <location>
        <begin position="79"/>
        <end position="100"/>
    </location>
</feature>
<evidence type="ECO:0000313" key="2">
    <source>
        <dbReference type="EMBL" id="MBB2997233.1"/>
    </source>
</evidence>
<evidence type="ECO:0000256" key="1">
    <source>
        <dbReference type="SAM" id="Phobius"/>
    </source>
</evidence>
<gene>
    <name evidence="2" type="ORF">E9229_003480</name>
</gene>
<dbReference type="EMBL" id="JACHVS010000002">
    <property type="protein sequence ID" value="MBB2997233.1"/>
    <property type="molecule type" value="Genomic_DNA"/>
</dbReference>
<dbReference type="RefSeq" id="WP_345075606.1">
    <property type="nucleotide sequence ID" value="NZ_BAABGK010000104.1"/>
</dbReference>
<feature type="transmembrane region" description="Helical" evidence="1">
    <location>
        <begin position="14"/>
        <end position="36"/>
    </location>
</feature>
<evidence type="ECO:0000313" key="3">
    <source>
        <dbReference type="Proteomes" id="UP000523000"/>
    </source>
</evidence>
<dbReference type="AlphaFoldDB" id="A0A839QNQ2"/>
<feature type="transmembrane region" description="Helical" evidence="1">
    <location>
        <begin position="106"/>
        <end position="132"/>
    </location>
</feature>
<dbReference type="InterPro" id="IPR038750">
    <property type="entry name" value="YczE/YyaS-like"/>
</dbReference>
<keyword evidence="3" id="KW-1185">Reference proteome</keyword>
<comment type="caution">
    <text evidence="2">The sequence shown here is derived from an EMBL/GenBank/DDBJ whole genome shotgun (WGS) entry which is preliminary data.</text>
</comment>
<sequence length="215" mass="22275">MKWFIRSASIPARILRLVIGLAICGTAVSLMIHAGLGASPWDVLAQGVALATGWSFGISSIIISAVVLLLWIPLRQRPGLGTIANAAGVGLMADFILAVLPLPSNIWVSAGYLIAGILMLALGTTLYIGAGLGPGPRDGLMTGLLARTGRPVWLIRGTIEVAAVIIGALMGGTVGVGTIVFALAIGPLIHRFVILLGVRLHERAQVKATAQPIQE</sequence>
<keyword evidence="1" id="KW-0812">Transmembrane</keyword>
<feature type="transmembrane region" description="Helical" evidence="1">
    <location>
        <begin position="176"/>
        <end position="198"/>
    </location>
</feature>
<protein>
    <submittedName>
        <fullName evidence="2">Putative membrane protein YczE</fullName>
    </submittedName>
</protein>
<dbReference type="Pfam" id="PF19700">
    <property type="entry name" value="DUF6198"/>
    <property type="match status" value="1"/>
</dbReference>
<feature type="transmembrane region" description="Helical" evidence="1">
    <location>
        <begin position="48"/>
        <end position="72"/>
    </location>
</feature>
<feature type="transmembrane region" description="Helical" evidence="1">
    <location>
        <begin position="153"/>
        <end position="170"/>
    </location>
</feature>
<keyword evidence="1" id="KW-0472">Membrane</keyword>
<organism evidence="2 3">
    <name type="scientific">Paeniglutamicibacter cryotolerans</name>
    <dbReference type="NCBI Taxonomy" id="670079"/>
    <lineage>
        <taxon>Bacteria</taxon>
        <taxon>Bacillati</taxon>
        <taxon>Actinomycetota</taxon>
        <taxon>Actinomycetes</taxon>
        <taxon>Micrococcales</taxon>
        <taxon>Micrococcaceae</taxon>
        <taxon>Paeniglutamicibacter</taxon>
    </lineage>
</organism>
<proteinExistence type="predicted"/>
<keyword evidence="1" id="KW-1133">Transmembrane helix</keyword>
<dbReference type="PANTHER" id="PTHR40078:SF1">
    <property type="entry name" value="INTEGRAL MEMBRANE PROTEIN"/>
    <property type="match status" value="1"/>
</dbReference>
<accession>A0A839QNQ2</accession>
<name>A0A839QNQ2_9MICC</name>